<dbReference type="PANTHER" id="PTHR33778">
    <property type="entry name" value="PROTEIN MGTC"/>
    <property type="match status" value="1"/>
</dbReference>
<evidence type="ECO:0000256" key="3">
    <source>
        <dbReference type="ARBA" id="ARBA00022475"/>
    </source>
</evidence>
<feature type="transmembrane region" description="Helical" evidence="7">
    <location>
        <begin position="17"/>
        <end position="36"/>
    </location>
</feature>
<feature type="transmembrane region" description="Helical" evidence="7">
    <location>
        <begin position="130"/>
        <end position="151"/>
    </location>
</feature>
<keyword evidence="4 7" id="KW-0812">Transmembrane</keyword>
<feature type="domain" description="MgtC/SapB/SrpB/YhiD N-terminal" evidence="8">
    <location>
        <begin position="23"/>
        <end position="150"/>
    </location>
</feature>
<keyword evidence="10" id="KW-1185">Reference proteome</keyword>
<evidence type="ECO:0000313" key="9">
    <source>
        <dbReference type="EMBL" id="GLQ08480.1"/>
    </source>
</evidence>
<dbReference type="PRINTS" id="PR01837">
    <property type="entry name" value="MGTCSAPBPROT"/>
</dbReference>
<keyword evidence="5 7" id="KW-1133">Transmembrane helix</keyword>
<organism evidence="9 10">
    <name type="scientific">Devosia yakushimensis</name>
    <dbReference type="NCBI Taxonomy" id="470028"/>
    <lineage>
        <taxon>Bacteria</taxon>
        <taxon>Pseudomonadati</taxon>
        <taxon>Pseudomonadota</taxon>
        <taxon>Alphaproteobacteria</taxon>
        <taxon>Hyphomicrobiales</taxon>
        <taxon>Devosiaceae</taxon>
        <taxon>Devosia</taxon>
    </lineage>
</organism>
<reference evidence="9" key="2">
    <citation type="submission" date="2023-01" db="EMBL/GenBank/DDBJ databases">
        <title>Draft genome sequence of Devosia yakushimensis strain NBRC 103855.</title>
        <authorList>
            <person name="Sun Q."/>
            <person name="Mori K."/>
        </authorList>
    </citation>
    <scope>NUCLEOTIDE SEQUENCE</scope>
    <source>
        <strain evidence="9">NBRC 103855</strain>
    </source>
</reference>
<reference evidence="9" key="1">
    <citation type="journal article" date="2014" name="Int. J. Syst. Evol. Microbiol.">
        <title>Complete genome of a new Firmicutes species belonging to the dominant human colonic microbiota ('Ruminococcus bicirculans') reveals two chromosomes and a selective capacity to utilize plant glucans.</title>
        <authorList>
            <consortium name="NISC Comparative Sequencing Program"/>
            <person name="Wegmann U."/>
            <person name="Louis P."/>
            <person name="Goesmann A."/>
            <person name="Henrissat B."/>
            <person name="Duncan S.H."/>
            <person name="Flint H.J."/>
        </authorList>
    </citation>
    <scope>NUCLEOTIDE SEQUENCE</scope>
    <source>
        <strain evidence="9">NBRC 103855</strain>
    </source>
</reference>
<comment type="subcellular location">
    <subcellularLocation>
        <location evidence="7">Cell inner membrane</location>
        <topology evidence="7">Multi-pass membrane protein</topology>
    </subcellularLocation>
    <subcellularLocation>
        <location evidence="1">Cell membrane</location>
        <topology evidence="1">Multi-pass membrane protein</topology>
    </subcellularLocation>
</comment>
<evidence type="ECO:0000259" key="8">
    <source>
        <dbReference type="Pfam" id="PF02308"/>
    </source>
</evidence>
<keyword evidence="3" id="KW-1003">Cell membrane</keyword>
<dbReference type="PANTHER" id="PTHR33778:SF1">
    <property type="entry name" value="MAGNESIUM TRANSPORTER YHID-RELATED"/>
    <property type="match status" value="1"/>
</dbReference>
<protein>
    <recommendedName>
        <fullName evidence="7">Protein MgtC</fullName>
    </recommendedName>
</protein>
<comment type="caution">
    <text evidence="9">The sequence shown here is derived from an EMBL/GenBank/DDBJ whole genome shotgun (WGS) entry which is preliminary data.</text>
</comment>
<feature type="transmembrane region" description="Helical" evidence="7">
    <location>
        <begin position="80"/>
        <end position="99"/>
    </location>
</feature>
<dbReference type="Proteomes" id="UP001161406">
    <property type="component" value="Unassembled WGS sequence"/>
</dbReference>
<keyword evidence="7" id="KW-0997">Cell inner membrane</keyword>
<feature type="transmembrane region" description="Helical" evidence="7">
    <location>
        <begin position="48"/>
        <end position="68"/>
    </location>
</feature>
<dbReference type="RefSeq" id="WP_284387431.1">
    <property type="nucleotide sequence ID" value="NZ_BSNG01000001.1"/>
</dbReference>
<evidence type="ECO:0000256" key="4">
    <source>
        <dbReference type="ARBA" id="ARBA00022692"/>
    </source>
</evidence>
<dbReference type="EMBL" id="BSNG01000001">
    <property type="protein sequence ID" value="GLQ08480.1"/>
    <property type="molecule type" value="Genomic_DNA"/>
</dbReference>
<evidence type="ECO:0000256" key="7">
    <source>
        <dbReference type="RuleBase" id="RU365041"/>
    </source>
</evidence>
<keyword evidence="6 7" id="KW-0472">Membrane</keyword>
<accession>A0ABQ5U9T7</accession>
<dbReference type="InterPro" id="IPR049177">
    <property type="entry name" value="MgtC_SapB_SrpB_YhiD_N"/>
</dbReference>
<proteinExistence type="inferred from homology"/>
<evidence type="ECO:0000256" key="1">
    <source>
        <dbReference type="ARBA" id="ARBA00004651"/>
    </source>
</evidence>
<evidence type="ECO:0000256" key="2">
    <source>
        <dbReference type="ARBA" id="ARBA00009298"/>
    </source>
</evidence>
<sequence length="176" mass="18217">MDAGNAFGYVDTFLPQHIIAIRLLIAAILGAMIGFEREWHTAEAGLRTHILIAVAAALFTILAFEIFHTIQGEGRSNPDPIRAVEAVTAGIAFLGAGAIFRRGGGVQGLTTGAGMWLAGAVGVATALGYYLIALGVAVLAVAILAMLRFFAHQVVGRDAQPGAHEGKGPRGEADGD</sequence>
<evidence type="ECO:0000256" key="6">
    <source>
        <dbReference type="ARBA" id="ARBA00023136"/>
    </source>
</evidence>
<evidence type="ECO:0000313" key="10">
    <source>
        <dbReference type="Proteomes" id="UP001161406"/>
    </source>
</evidence>
<dbReference type="Pfam" id="PF02308">
    <property type="entry name" value="MgtC"/>
    <property type="match status" value="1"/>
</dbReference>
<comment type="similarity">
    <text evidence="2 7">Belongs to the MgtC/SapB family.</text>
</comment>
<dbReference type="InterPro" id="IPR003416">
    <property type="entry name" value="MgtC/SapB/SrpB/YhiD_fam"/>
</dbReference>
<gene>
    <name evidence="9" type="ORF">GCM10007913_04120</name>
</gene>
<evidence type="ECO:0000256" key="5">
    <source>
        <dbReference type="ARBA" id="ARBA00022989"/>
    </source>
</evidence>
<name>A0ABQ5U9T7_9HYPH</name>